<accession>A0A2R4X0Z9</accession>
<feature type="transmembrane region" description="Helical" evidence="1">
    <location>
        <begin position="32"/>
        <end position="58"/>
    </location>
</feature>
<dbReference type="EMBL" id="CP028858">
    <property type="protein sequence ID" value="AWB27472.1"/>
    <property type="molecule type" value="Genomic_DNA"/>
</dbReference>
<evidence type="ECO:0000313" key="2">
    <source>
        <dbReference type="EMBL" id="AWB27472.1"/>
    </source>
</evidence>
<keyword evidence="1" id="KW-0472">Membrane</keyword>
<protein>
    <recommendedName>
        <fullName evidence="4">Cox cluster protein</fullName>
    </recommendedName>
</protein>
<evidence type="ECO:0000313" key="3">
    <source>
        <dbReference type="Proteomes" id="UP000244727"/>
    </source>
</evidence>
<gene>
    <name evidence="2" type="ORF">HARCEL1_07010</name>
</gene>
<feature type="transmembrane region" description="Helical" evidence="1">
    <location>
        <begin position="70"/>
        <end position="94"/>
    </location>
</feature>
<name>A0A2R4X0Z9_9EURY</name>
<dbReference type="Pfam" id="PF24396">
    <property type="entry name" value="DUF7541"/>
    <property type="match status" value="1"/>
</dbReference>
<evidence type="ECO:0008006" key="4">
    <source>
        <dbReference type="Google" id="ProtNLM"/>
    </source>
</evidence>
<sequence>MVESTGVAEEFDRSSPWPLLIALGLALSEFGVFFGGIFVPVGVAGIVLFAGSVVGILVETGYVDSHRRGALIVGGTIVLIGGVLYGFSAVSVQFDLYTRAFTVVVGGLLAVGAALVLGALDATSS</sequence>
<dbReference type="AlphaFoldDB" id="A0A2R4X0Z9"/>
<dbReference type="InterPro" id="IPR055963">
    <property type="entry name" value="DUF7541"/>
</dbReference>
<proteinExistence type="predicted"/>
<dbReference type="Proteomes" id="UP000244727">
    <property type="component" value="Chromosome"/>
</dbReference>
<dbReference type="GeneID" id="36512243"/>
<feature type="transmembrane region" description="Helical" evidence="1">
    <location>
        <begin position="100"/>
        <end position="120"/>
    </location>
</feature>
<keyword evidence="3" id="KW-1185">Reference proteome</keyword>
<evidence type="ECO:0000256" key="1">
    <source>
        <dbReference type="SAM" id="Phobius"/>
    </source>
</evidence>
<reference evidence="2 3" key="1">
    <citation type="submission" date="2018-04" db="EMBL/GenBank/DDBJ databases">
        <title>Halococcoides cellulosivorans gen. nov., sp. nov., an extremely halophilic cellulose-utilizing haloarchaeon from hypersaline lakes.</title>
        <authorList>
            <person name="Sorokin D.Y."/>
            <person name="Toshchakov S.V."/>
            <person name="Samarov N.I."/>
            <person name="Korzhenkov A."/>
            <person name="Kublanov I.V."/>
        </authorList>
    </citation>
    <scope>NUCLEOTIDE SEQUENCE [LARGE SCALE GENOMIC DNA]</scope>
    <source>
        <strain evidence="2 3">HArcel1</strain>
    </source>
</reference>
<organism evidence="2 3">
    <name type="scientific">Halococcoides cellulosivorans</name>
    <dbReference type="NCBI Taxonomy" id="1679096"/>
    <lineage>
        <taxon>Archaea</taxon>
        <taxon>Methanobacteriati</taxon>
        <taxon>Methanobacteriota</taxon>
        <taxon>Stenosarchaea group</taxon>
        <taxon>Halobacteria</taxon>
        <taxon>Halobacteriales</taxon>
        <taxon>Haloarculaceae</taxon>
        <taxon>Halococcoides</taxon>
    </lineage>
</organism>
<keyword evidence="1" id="KW-0812">Transmembrane</keyword>
<keyword evidence="1" id="KW-1133">Transmembrane helix</keyword>
<dbReference type="RefSeq" id="WP_108381841.1">
    <property type="nucleotide sequence ID" value="NZ_CP028858.1"/>
</dbReference>
<dbReference type="KEGG" id="harc:HARCEL1_07010"/>